<feature type="domain" description="DUF58" evidence="2">
    <location>
        <begin position="220"/>
        <end position="377"/>
    </location>
</feature>
<dbReference type="Pfam" id="PF01882">
    <property type="entry name" value="DUF58"/>
    <property type="match status" value="1"/>
</dbReference>
<dbReference type="InterPro" id="IPR002881">
    <property type="entry name" value="DUF58"/>
</dbReference>
<accession>A0ABU9XIJ1</accession>
<comment type="caution">
    <text evidence="3">The sequence shown here is derived from an EMBL/GenBank/DDBJ whole genome shotgun (WGS) entry which is preliminary data.</text>
</comment>
<keyword evidence="1" id="KW-1133">Transmembrane helix</keyword>
<dbReference type="PANTHER" id="PTHR34351:SF2">
    <property type="entry name" value="DUF58 DOMAIN-CONTAINING PROTEIN"/>
    <property type="match status" value="1"/>
</dbReference>
<proteinExistence type="predicted"/>
<dbReference type="RefSeq" id="WP_345825587.1">
    <property type="nucleotide sequence ID" value="NZ_JBDIML010000004.1"/>
</dbReference>
<sequence>MNNAFRFVRNFVFIFILFLVLFAYAMFQGGFTSWFLFYSFLPIFLYLVGLTFYPISRWNVERKMTKHVVATGDHIMVSIRIKRKIPFPIHYCIVEEILPDTLNRIDLRHAKYQYMEQPNKLYKHRNVKKIIFPWFKRNIDITYELDRLPRGNYTLPAIRVKTGDVFGLIKKQQVYPIKSELMVYPVERAVHIVGKMNSYEQGSISSYAMNLKNTNVATGIREYMPGDKFSWIDWKQTAKKNDVMTKEFEQEKSTDTLIILDSCFYDRMNLLAYEATVEMSISLMETIRKQATQVGLLSIGEETVLFPAKHDPTKMEWVRKHLTSIQPSAKYSFALKLKEEILKITNSFYVVLITTHVDERLKEALQHVRLREKKLMIMYVQAENRISVQEHRIIQQLRHEGIGVSMVTEKDLVQDPIEVNTL</sequence>
<feature type="transmembrane region" description="Helical" evidence="1">
    <location>
        <begin position="7"/>
        <end position="27"/>
    </location>
</feature>
<protein>
    <submittedName>
        <fullName evidence="3">DUF58 domain-containing protein</fullName>
    </submittedName>
</protein>
<evidence type="ECO:0000313" key="3">
    <source>
        <dbReference type="EMBL" id="MEN2768105.1"/>
    </source>
</evidence>
<organism evidence="3 4">
    <name type="scientific">Ornithinibacillus xuwenensis</name>
    <dbReference type="NCBI Taxonomy" id="3144668"/>
    <lineage>
        <taxon>Bacteria</taxon>
        <taxon>Bacillati</taxon>
        <taxon>Bacillota</taxon>
        <taxon>Bacilli</taxon>
        <taxon>Bacillales</taxon>
        <taxon>Bacillaceae</taxon>
        <taxon>Ornithinibacillus</taxon>
    </lineage>
</organism>
<reference evidence="3 4" key="1">
    <citation type="submission" date="2024-05" db="EMBL/GenBank/DDBJ databases">
        <authorList>
            <person name="Haq I."/>
            <person name="Ullah Z."/>
            <person name="Ahmad R."/>
            <person name="Li M."/>
            <person name="Tong Y."/>
        </authorList>
    </citation>
    <scope>NUCLEOTIDE SEQUENCE [LARGE SCALE GENOMIC DNA]</scope>
    <source>
        <strain evidence="3 4">16A2E</strain>
    </source>
</reference>
<evidence type="ECO:0000313" key="4">
    <source>
        <dbReference type="Proteomes" id="UP001444625"/>
    </source>
</evidence>
<feature type="transmembrane region" description="Helical" evidence="1">
    <location>
        <begin position="33"/>
        <end position="55"/>
    </location>
</feature>
<dbReference type="PANTHER" id="PTHR34351">
    <property type="entry name" value="SLR1927 PROTEIN-RELATED"/>
    <property type="match status" value="1"/>
</dbReference>
<keyword evidence="4" id="KW-1185">Reference proteome</keyword>
<keyword evidence="1" id="KW-0472">Membrane</keyword>
<keyword evidence="1" id="KW-0812">Transmembrane</keyword>
<evidence type="ECO:0000259" key="2">
    <source>
        <dbReference type="Pfam" id="PF01882"/>
    </source>
</evidence>
<evidence type="ECO:0000256" key="1">
    <source>
        <dbReference type="SAM" id="Phobius"/>
    </source>
</evidence>
<dbReference type="EMBL" id="JBDIML010000004">
    <property type="protein sequence ID" value="MEN2768105.1"/>
    <property type="molecule type" value="Genomic_DNA"/>
</dbReference>
<gene>
    <name evidence="3" type="ORF">ABC228_13060</name>
</gene>
<dbReference type="Proteomes" id="UP001444625">
    <property type="component" value="Unassembled WGS sequence"/>
</dbReference>
<name>A0ABU9XIJ1_9BACI</name>